<feature type="compositionally biased region" description="Basic and acidic residues" evidence="1">
    <location>
        <begin position="56"/>
        <end position="66"/>
    </location>
</feature>
<feature type="region of interest" description="Disordered" evidence="1">
    <location>
        <begin position="14"/>
        <end position="121"/>
    </location>
</feature>
<keyword evidence="3" id="KW-1185">Reference proteome</keyword>
<dbReference type="EMBL" id="FWFG01000107">
    <property type="protein sequence ID" value="SLM95096.1"/>
    <property type="molecule type" value="Genomic_DNA"/>
</dbReference>
<evidence type="ECO:0000313" key="3">
    <source>
        <dbReference type="Proteomes" id="UP000195981"/>
    </source>
</evidence>
<evidence type="ECO:0000313" key="2">
    <source>
        <dbReference type="EMBL" id="SLM95096.1"/>
    </source>
</evidence>
<dbReference type="Proteomes" id="UP000195981">
    <property type="component" value="Unassembled WGS sequence"/>
</dbReference>
<gene>
    <name evidence="2" type="ORF">FM110_12290</name>
</gene>
<name>A0A1X6X7F8_9MICO</name>
<organism evidence="2 3">
    <name type="scientific">Brachybacterium nesterenkovii</name>
    <dbReference type="NCBI Taxonomy" id="47847"/>
    <lineage>
        <taxon>Bacteria</taxon>
        <taxon>Bacillati</taxon>
        <taxon>Actinomycetota</taxon>
        <taxon>Actinomycetes</taxon>
        <taxon>Micrococcales</taxon>
        <taxon>Dermabacteraceae</taxon>
        <taxon>Brachybacterium</taxon>
    </lineage>
</organism>
<proteinExistence type="predicted"/>
<dbReference type="AlphaFoldDB" id="A0A1X6X7F8"/>
<protein>
    <submittedName>
        <fullName evidence="2">Uncharacterized protein</fullName>
    </submittedName>
</protein>
<feature type="compositionally biased region" description="Basic and acidic residues" evidence="1">
    <location>
        <begin position="21"/>
        <end position="30"/>
    </location>
</feature>
<reference evidence="2 3" key="1">
    <citation type="submission" date="2017-02" db="EMBL/GenBank/DDBJ databases">
        <authorList>
            <person name="Peterson S.W."/>
        </authorList>
    </citation>
    <scope>NUCLEOTIDE SEQUENCE [LARGE SCALE GENOMIC DNA]</scope>
    <source>
        <strain evidence="2 3">CIP104813</strain>
    </source>
</reference>
<evidence type="ECO:0000256" key="1">
    <source>
        <dbReference type="SAM" id="MobiDB-lite"/>
    </source>
</evidence>
<accession>A0A1X6X7F8</accession>
<sequence>MAVAAVFVLGALGVLPIATMDEPRDPWWRARRERRRRTAVQSEFAGRSADGPVGSHRADSGEDRAAMPEAEDAEAANAEAPAEDEPDSKTEPDDAPDEASGPPAASAGTDPDPPEAPRTSG</sequence>